<name>A0A0E9QNQ6_ANGAN</name>
<evidence type="ECO:0000313" key="1">
    <source>
        <dbReference type="EMBL" id="JAH18449.1"/>
    </source>
</evidence>
<protein>
    <submittedName>
        <fullName evidence="1">Uncharacterized protein</fullName>
    </submittedName>
</protein>
<organism evidence="1">
    <name type="scientific">Anguilla anguilla</name>
    <name type="common">European freshwater eel</name>
    <name type="synonym">Muraena anguilla</name>
    <dbReference type="NCBI Taxonomy" id="7936"/>
    <lineage>
        <taxon>Eukaryota</taxon>
        <taxon>Metazoa</taxon>
        <taxon>Chordata</taxon>
        <taxon>Craniata</taxon>
        <taxon>Vertebrata</taxon>
        <taxon>Euteleostomi</taxon>
        <taxon>Actinopterygii</taxon>
        <taxon>Neopterygii</taxon>
        <taxon>Teleostei</taxon>
        <taxon>Anguilliformes</taxon>
        <taxon>Anguillidae</taxon>
        <taxon>Anguilla</taxon>
    </lineage>
</organism>
<dbReference type="EMBL" id="GBXM01090128">
    <property type="protein sequence ID" value="JAH18449.1"/>
    <property type="molecule type" value="Transcribed_RNA"/>
</dbReference>
<reference evidence="1" key="1">
    <citation type="submission" date="2014-11" db="EMBL/GenBank/DDBJ databases">
        <authorList>
            <person name="Amaro Gonzalez C."/>
        </authorList>
    </citation>
    <scope>NUCLEOTIDE SEQUENCE</scope>
</reference>
<accession>A0A0E9QNQ6</accession>
<dbReference type="AlphaFoldDB" id="A0A0E9QNQ6"/>
<sequence>MPYFKMHGAFDIIFTTCSTIYFQWRVEG</sequence>
<proteinExistence type="predicted"/>
<reference evidence="1" key="2">
    <citation type="journal article" date="2015" name="Fish Shellfish Immunol.">
        <title>Early steps in the European eel (Anguilla anguilla)-Vibrio vulnificus interaction in the gills: Role of the RtxA13 toxin.</title>
        <authorList>
            <person name="Callol A."/>
            <person name="Pajuelo D."/>
            <person name="Ebbesson L."/>
            <person name="Teles M."/>
            <person name="MacKenzie S."/>
            <person name="Amaro C."/>
        </authorList>
    </citation>
    <scope>NUCLEOTIDE SEQUENCE</scope>
</reference>